<evidence type="ECO:0000256" key="5">
    <source>
        <dbReference type="SAM" id="MobiDB-lite"/>
    </source>
</evidence>
<dbReference type="PROSITE" id="PS00633">
    <property type="entry name" value="BROMODOMAIN_1"/>
    <property type="match status" value="1"/>
</dbReference>
<feature type="compositionally biased region" description="Low complexity" evidence="5">
    <location>
        <begin position="24"/>
        <end position="42"/>
    </location>
</feature>
<dbReference type="Pfam" id="PF17035">
    <property type="entry name" value="BET"/>
    <property type="match status" value="1"/>
</dbReference>
<dbReference type="Proteomes" id="UP001408789">
    <property type="component" value="Unassembled WGS sequence"/>
</dbReference>
<dbReference type="InterPro" id="IPR027353">
    <property type="entry name" value="NET_dom"/>
</dbReference>
<keyword evidence="1" id="KW-0805">Transcription regulation</keyword>
<feature type="region of interest" description="Disordered" evidence="5">
    <location>
        <begin position="386"/>
        <end position="410"/>
    </location>
</feature>
<organism evidence="8 9">
    <name type="scientific">Deinandra increscens subsp. villosa</name>
    <dbReference type="NCBI Taxonomy" id="3103831"/>
    <lineage>
        <taxon>Eukaryota</taxon>
        <taxon>Viridiplantae</taxon>
        <taxon>Streptophyta</taxon>
        <taxon>Embryophyta</taxon>
        <taxon>Tracheophyta</taxon>
        <taxon>Spermatophyta</taxon>
        <taxon>Magnoliopsida</taxon>
        <taxon>eudicotyledons</taxon>
        <taxon>Gunneridae</taxon>
        <taxon>Pentapetalae</taxon>
        <taxon>asterids</taxon>
        <taxon>campanulids</taxon>
        <taxon>Asterales</taxon>
        <taxon>Asteraceae</taxon>
        <taxon>Asteroideae</taxon>
        <taxon>Heliantheae alliance</taxon>
        <taxon>Madieae</taxon>
        <taxon>Madiinae</taxon>
        <taxon>Deinandra</taxon>
    </lineage>
</organism>
<evidence type="ECO:0000256" key="3">
    <source>
        <dbReference type="ARBA" id="ARBA00023163"/>
    </source>
</evidence>
<feature type="region of interest" description="Disordered" evidence="5">
    <location>
        <begin position="500"/>
        <end position="618"/>
    </location>
</feature>
<feature type="region of interest" description="Disordered" evidence="5">
    <location>
        <begin position="142"/>
        <end position="178"/>
    </location>
</feature>
<feature type="compositionally biased region" description="Low complexity" evidence="5">
    <location>
        <begin position="339"/>
        <end position="349"/>
    </location>
</feature>
<evidence type="ECO:0000313" key="9">
    <source>
        <dbReference type="Proteomes" id="UP001408789"/>
    </source>
</evidence>
<accession>A0AAP0DU75</accession>
<dbReference type="PRINTS" id="PR00503">
    <property type="entry name" value="BROMODOMAIN"/>
</dbReference>
<dbReference type="InterPro" id="IPR038336">
    <property type="entry name" value="NET_sf"/>
</dbReference>
<feature type="region of interest" description="Disordered" evidence="5">
    <location>
        <begin position="16"/>
        <end position="66"/>
    </location>
</feature>
<dbReference type="SUPFAM" id="SSF47370">
    <property type="entry name" value="Bromodomain"/>
    <property type="match status" value="1"/>
</dbReference>
<evidence type="ECO:0000313" key="8">
    <source>
        <dbReference type="EMBL" id="KAK9077244.1"/>
    </source>
</evidence>
<dbReference type="EMBL" id="JBCNJP010000007">
    <property type="protein sequence ID" value="KAK9077244.1"/>
    <property type="molecule type" value="Genomic_DNA"/>
</dbReference>
<comment type="caution">
    <text evidence="8">The sequence shown here is derived from an EMBL/GenBank/DDBJ whole genome shotgun (WGS) entry which is preliminary data.</text>
</comment>
<dbReference type="PANTHER" id="PTHR45926">
    <property type="entry name" value="OSJNBA0053K19.4 PROTEIN"/>
    <property type="match status" value="1"/>
</dbReference>
<feature type="domain" description="Bromo" evidence="6">
    <location>
        <begin position="208"/>
        <end position="280"/>
    </location>
</feature>
<dbReference type="InterPro" id="IPR018359">
    <property type="entry name" value="Bromodomain_CS"/>
</dbReference>
<feature type="region of interest" description="Disordered" evidence="5">
    <location>
        <begin position="318"/>
        <end position="366"/>
    </location>
</feature>
<name>A0AAP0DU75_9ASTR</name>
<evidence type="ECO:0000256" key="4">
    <source>
        <dbReference type="PROSITE-ProRule" id="PRU00035"/>
    </source>
</evidence>
<dbReference type="InterPro" id="IPR001487">
    <property type="entry name" value="Bromodomain"/>
</dbReference>
<reference evidence="8 9" key="1">
    <citation type="submission" date="2024-04" db="EMBL/GenBank/DDBJ databases">
        <title>The reference genome of an endangered Asteraceae, Deinandra increscens subsp. villosa, native to the Central Coast of California.</title>
        <authorList>
            <person name="Guilliams M."/>
            <person name="Hasenstab-Lehman K."/>
            <person name="Meyer R."/>
            <person name="Mcevoy S."/>
        </authorList>
    </citation>
    <scope>NUCLEOTIDE SEQUENCE [LARGE SCALE GENOMIC DNA]</scope>
    <source>
        <tissue evidence="8">Leaf</tissue>
    </source>
</reference>
<sequence>MASTVLASRNQASYGHQSFMGDIPNFSNNNLRHLNPNPNQKPKSNKKKHFPNAGINGRPHTNNSHAVDSCGVVASQAASDDGYSFNQRPVETEGGSRYGSSFNHGSYVTYNVASCSRSEINELRKKLASDLERIRDLNDRIQAGDVNPRSSNGKFKKLSGNKRLPSSMPLGSNKESKQFRQGLVNGSRVGEADENLLKLCRQVLTKLMRHKLSRIFNTPVDAAALGLYDYHQIIKRPMDLGTVKSKLVKNQYTNPMDFASDVRLVFENAMRYNPRTDEVYRRADQLLTNFEEMFRPIQAKLALAMATHHQVNEFSAVDELDGSSWDDVQSPERSKKLKSSAAPVVPSVSNISNKQNHSTSSTPIIPPVVMSPVRMERERVMSPVRMERERTRTPSPMQAAEPVKPSSTATRGLVAKLPKPRAKDLNKREMNMEEKQKLGLGLQSMPPEKMPQLLQIIRKRNDQLAQEGDEIELDIEALDTETLWELDRFVTNWKKHVSKTKRQALLPPAVATAGASEDVDDVPLIEKTDGVKKSKKETGEEDVDIGEEMPESSFPHVEIEKDDGGGQGEAVTGNRNDNNASSSSSGSSSSSSGDSSSSSDSGSGSSSGSDSDADDAQS</sequence>
<keyword evidence="3" id="KW-0804">Transcription</keyword>
<dbReference type="Gene3D" id="1.20.1270.220">
    <property type="match status" value="1"/>
</dbReference>
<feature type="compositionally biased region" description="Low complexity" evidence="5">
    <location>
        <begin position="581"/>
        <end position="610"/>
    </location>
</feature>
<dbReference type="Gene3D" id="1.20.920.10">
    <property type="entry name" value="Bromodomain-like"/>
    <property type="match status" value="1"/>
</dbReference>
<dbReference type="Pfam" id="PF00439">
    <property type="entry name" value="Bromodomain"/>
    <property type="match status" value="1"/>
</dbReference>
<feature type="compositionally biased region" description="Basic and acidic residues" evidence="5">
    <location>
        <begin position="524"/>
        <end position="538"/>
    </location>
</feature>
<gene>
    <name evidence="8" type="ORF">SSX86_005581</name>
</gene>
<dbReference type="SMART" id="SM00297">
    <property type="entry name" value="BROMO"/>
    <property type="match status" value="1"/>
</dbReference>
<dbReference type="InterPro" id="IPR036427">
    <property type="entry name" value="Bromodomain-like_sf"/>
</dbReference>
<protein>
    <submittedName>
        <fullName evidence="8">Uncharacterized protein</fullName>
    </submittedName>
</protein>
<evidence type="ECO:0000259" key="6">
    <source>
        <dbReference type="PROSITE" id="PS50014"/>
    </source>
</evidence>
<keyword evidence="9" id="KW-1185">Reference proteome</keyword>
<dbReference type="PROSITE" id="PS50014">
    <property type="entry name" value="BROMODOMAIN_2"/>
    <property type="match status" value="1"/>
</dbReference>
<evidence type="ECO:0000259" key="7">
    <source>
        <dbReference type="PROSITE" id="PS51525"/>
    </source>
</evidence>
<proteinExistence type="predicted"/>
<dbReference type="AlphaFoldDB" id="A0AAP0DU75"/>
<evidence type="ECO:0000256" key="2">
    <source>
        <dbReference type="ARBA" id="ARBA00023117"/>
    </source>
</evidence>
<feature type="domain" description="NET" evidence="7">
    <location>
        <begin position="420"/>
        <end position="501"/>
    </location>
</feature>
<evidence type="ECO:0000256" key="1">
    <source>
        <dbReference type="ARBA" id="ARBA00023015"/>
    </source>
</evidence>
<dbReference type="PROSITE" id="PS51525">
    <property type="entry name" value="NET"/>
    <property type="match status" value="1"/>
</dbReference>
<feature type="compositionally biased region" description="Acidic residues" evidence="5">
    <location>
        <begin position="539"/>
        <end position="550"/>
    </location>
</feature>
<feature type="compositionally biased region" description="Polar residues" evidence="5">
    <location>
        <begin position="350"/>
        <end position="363"/>
    </location>
</feature>
<keyword evidence="2 4" id="KW-0103">Bromodomain</keyword>